<dbReference type="NCBIfam" id="TIGR01509">
    <property type="entry name" value="HAD-SF-IA-v3"/>
    <property type="match status" value="1"/>
</dbReference>
<organism evidence="1 2">
    <name type="scientific">Aquabacterium olei</name>
    <dbReference type="NCBI Taxonomy" id="1296669"/>
    <lineage>
        <taxon>Bacteria</taxon>
        <taxon>Pseudomonadati</taxon>
        <taxon>Pseudomonadota</taxon>
        <taxon>Betaproteobacteria</taxon>
        <taxon>Burkholderiales</taxon>
        <taxon>Aquabacterium</taxon>
    </lineage>
</organism>
<protein>
    <submittedName>
        <fullName evidence="1">HAD family phosphatase</fullName>
    </submittedName>
</protein>
<dbReference type="PANTHER" id="PTHR43611">
    <property type="entry name" value="ALPHA-D-GLUCOSE 1-PHOSPHATE PHOSPHATASE"/>
    <property type="match status" value="1"/>
</dbReference>
<dbReference type="SUPFAM" id="SSF56784">
    <property type="entry name" value="HAD-like"/>
    <property type="match status" value="1"/>
</dbReference>
<dbReference type="KEGG" id="aon:DEH84_03460"/>
<dbReference type="SFLD" id="SFLDG01129">
    <property type="entry name" value="C1.5:_HAD__Beta-PGM__Phosphata"/>
    <property type="match status" value="1"/>
</dbReference>
<name>A0A2U8FP04_9BURK</name>
<dbReference type="AlphaFoldDB" id="A0A2U8FP04"/>
<dbReference type="OrthoDB" id="9797415at2"/>
<keyword evidence="2" id="KW-1185">Reference proteome</keyword>
<dbReference type="InterPro" id="IPR006439">
    <property type="entry name" value="HAD-SF_hydro_IA"/>
</dbReference>
<sequence length="221" mass="24647">MTLMQAGAAVPLPPPEAVVFDFGGVLFNWQPVVLLQQVMPDRARNAEEALALAHTVFQSFMPDGDWAAFDRGTAEWGEVRGRIARRTGLPEVDLDRLMHAIPPHLAPLADTVAWLERLAAAGTRLHFLSNMPAPYAAFLQREHAFLKHFQSGVFSCDVKQIKPNADIFHTAIETFGIEPSRTVFIDDNVHNIRMALELGWRAVRFEQAAQAEADLKARGWL</sequence>
<dbReference type="Pfam" id="PF00702">
    <property type="entry name" value="Hydrolase"/>
    <property type="match status" value="1"/>
</dbReference>
<dbReference type="SFLD" id="SFLDS00003">
    <property type="entry name" value="Haloacid_Dehalogenase"/>
    <property type="match status" value="1"/>
</dbReference>
<gene>
    <name evidence="1" type="ORF">DEH84_03460</name>
</gene>
<evidence type="ECO:0000313" key="1">
    <source>
        <dbReference type="EMBL" id="AWI52578.1"/>
    </source>
</evidence>
<dbReference type="PANTHER" id="PTHR43611:SF3">
    <property type="entry name" value="FLAVIN MONONUCLEOTIDE HYDROLASE 1, CHLOROPLATIC"/>
    <property type="match status" value="1"/>
</dbReference>
<dbReference type="InterPro" id="IPR036412">
    <property type="entry name" value="HAD-like_sf"/>
</dbReference>
<dbReference type="InterPro" id="IPR023214">
    <property type="entry name" value="HAD_sf"/>
</dbReference>
<dbReference type="Gene3D" id="3.40.50.1000">
    <property type="entry name" value="HAD superfamily/HAD-like"/>
    <property type="match status" value="1"/>
</dbReference>
<dbReference type="CDD" id="cd02603">
    <property type="entry name" value="HAD_sEH-N_like"/>
    <property type="match status" value="1"/>
</dbReference>
<reference evidence="1 2" key="1">
    <citation type="submission" date="2018-05" db="EMBL/GenBank/DDBJ databases">
        <title>complete genome sequence of Aquabacterium olei NBRC 110486.</title>
        <authorList>
            <person name="Tang B."/>
            <person name="Chang J."/>
            <person name="Zhang L."/>
            <person name="Yang H."/>
        </authorList>
    </citation>
    <scope>NUCLEOTIDE SEQUENCE [LARGE SCALE GENOMIC DNA]</scope>
    <source>
        <strain evidence="1 2">NBRC 110486</strain>
    </source>
</reference>
<dbReference type="Proteomes" id="UP000244892">
    <property type="component" value="Chromosome"/>
</dbReference>
<dbReference type="RefSeq" id="WP_109034790.1">
    <property type="nucleotide sequence ID" value="NZ_CP029210.1"/>
</dbReference>
<dbReference type="EMBL" id="CP029210">
    <property type="protein sequence ID" value="AWI52578.1"/>
    <property type="molecule type" value="Genomic_DNA"/>
</dbReference>
<proteinExistence type="predicted"/>
<evidence type="ECO:0000313" key="2">
    <source>
        <dbReference type="Proteomes" id="UP000244892"/>
    </source>
</evidence>
<accession>A0A2U8FP04</accession>